<keyword evidence="3" id="KW-1185">Reference proteome</keyword>
<name>A0A2R8AWT0_9RHOB</name>
<dbReference type="RefSeq" id="WP_108886310.1">
    <property type="nucleotide sequence ID" value="NZ_OMOJ01000004.1"/>
</dbReference>
<protein>
    <recommendedName>
        <fullName evidence="1">YjiS-like domain-containing protein</fullName>
    </recommendedName>
</protein>
<sequence>MTQVQHAPLLAYLAAQDTLPPMSTVALRAAVVLSKWSTRHRTRKHLVNLDPHLLKDVGLDRHAALTEARRKFWQG</sequence>
<organism evidence="2 3">
    <name type="scientific">Pseudoprimorskyibacter insulae</name>
    <dbReference type="NCBI Taxonomy" id="1695997"/>
    <lineage>
        <taxon>Bacteria</taxon>
        <taxon>Pseudomonadati</taxon>
        <taxon>Pseudomonadota</taxon>
        <taxon>Alphaproteobacteria</taxon>
        <taxon>Rhodobacterales</taxon>
        <taxon>Paracoccaceae</taxon>
        <taxon>Pseudoprimorskyibacter</taxon>
    </lineage>
</organism>
<evidence type="ECO:0000313" key="2">
    <source>
        <dbReference type="EMBL" id="SPF80448.1"/>
    </source>
</evidence>
<dbReference type="Pfam" id="PF06568">
    <property type="entry name" value="YjiS-like"/>
    <property type="match status" value="1"/>
</dbReference>
<dbReference type="OrthoDB" id="8005167at2"/>
<feature type="domain" description="YjiS-like" evidence="1">
    <location>
        <begin position="33"/>
        <end position="61"/>
    </location>
</feature>
<dbReference type="AlphaFoldDB" id="A0A2R8AWT0"/>
<evidence type="ECO:0000259" key="1">
    <source>
        <dbReference type="Pfam" id="PF06568"/>
    </source>
</evidence>
<dbReference type="InterPro" id="IPR009506">
    <property type="entry name" value="YjiS-like"/>
</dbReference>
<accession>A0A2R8AWT0</accession>
<dbReference type="EMBL" id="OMOJ01000004">
    <property type="protein sequence ID" value="SPF80448.1"/>
    <property type="molecule type" value="Genomic_DNA"/>
</dbReference>
<dbReference type="Proteomes" id="UP000244904">
    <property type="component" value="Unassembled WGS sequence"/>
</dbReference>
<proteinExistence type="predicted"/>
<reference evidence="3" key="1">
    <citation type="submission" date="2018-03" db="EMBL/GenBank/DDBJ databases">
        <authorList>
            <person name="Rodrigo-Torres L."/>
            <person name="Arahal R. D."/>
            <person name="Lucena T."/>
        </authorList>
    </citation>
    <scope>NUCLEOTIDE SEQUENCE [LARGE SCALE GENOMIC DNA]</scope>
    <source>
        <strain evidence="3">CECT 8871</strain>
    </source>
</reference>
<evidence type="ECO:0000313" key="3">
    <source>
        <dbReference type="Proteomes" id="UP000244904"/>
    </source>
</evidence>
<gene>
    <name evidence="2" type="ORF">PRI8871_02254</name>
</gene>